<sequence length="365" mass="40816">MKQFCVAAGILMLSISVKGQLLLRQADSIRIESQIPELSYVILTADHILTTNTLGFHRSDVQNTTTKAKSTDYFHLGSNTKAITGFIAAYLVVQKKISWNTRFFDLFPELKKDANAAYLDITLADCLSHRARIKPYTSGTELVKLPKFTGTVSERRSQFVAYLVKDEPVQKTNAAYSYSNAGYSVAAAMLEKVSGRTWEKLVDDILSKKLHLNYKFGWPNKTNTIQPWGHWIENGVLTPLPGTTAYNLNLIEPAGDLSMPIDDYAKFIQLNLSGLNGKDNLLKSETYKYLHYGQNDYSIGWLNVNSKGKQISEHAGSAGTFYCYTLINTDKNIAYIIIANCATENAQKGIFKLLNKMIQSKAADY</sequence>
<comment type="subcellular location">
    <subcellularLocation>
        <location evidence="1">Membrane</location>
    </subcellularLocation>
</comment>
<evidence type="ECO:0000256" key="1">
    <source>
        <dbReference type="ARBA" id="ARBA00004370"/>
    </source>
</evidence>
<dbReference type="OrthoDB" id="1522765at2"/>
<organism evidence="4 5">
    <name type="scientific">Pedobacter metabolipauper</name>
    <dbReference type="NCBI Taxonomy" id="425513"/>
    <lineage>
        <taxon>Bacteria</taxon>
        <taxon>Pseudomonadati</taxon>
        <taxon>Bacteroidota</taxon>
        <taxon>Sphingobacteriia</taxon>
        <taxon>Sphingobacteriales</taxon>
        <taxon>Sphingobacteriaceae</taxon>
        <taxon>Pedobacter</taxon>
    </lineage>
</organism>
<proteinExistence type="predicted"/>
<feature type="domain" description="Beta-lactamase-related" evidence="3">
    <location>
        <begin position="33"/>
        <end position="345"/>
    </location>
</feature>
<gene>
    <name evidence="4" type="ORF">ATK78_3329</name>
</gene>
<dbReference type="InterPro" id="IPR012338">
    <property type="entry name" value="Beta-lactam/transpept-like"/>
</dbReference>
<dbReference type="EMBL" id="SNYC01000005">
    <property type="protein sequence ID" value="TDQ08810.1"/>
    <property type="molecule type" value="Genomic_DNA"/>
</dbReference>
<dbReference type="AlphaFoldDB" id="A0A4R6SVL4"/>
<evidence type="ECO:0000256" key="2">
    <source>
        <dbReference type="ARBA" id="ARBA00023136"/>
    </source>
</evidence>
<dbReference type="Pfam" id="PF00144">
    <property type="entry name" value="Beta-lactamase"/>
    <property type="match status" value="1"/>
</dbReference>
<dbReference type="InterPro" id="IPR050491">
    <property type="entry name" value="AmpC-like"/>
</dbReference>
<dbReference type="PANTHER" id="PTHR46825:SF11">
    <property type="entry name" value="PENICILLIN-BINDING PROTEIN 4"/>
    <property type="match status" value="1"/>
</dbReference>
<dbReference type="SUPFAM" id="SSF56601">
    <property type="entry name" value="beta-lactamase/transpeptidase-like"/>
    <property type="match status" value="1"/>
</dbReference>
<dbReference type="RefSeq" id="WP_133577154.1">
    <property type="nucleotide sequence ID" value="NZ_SNYC01000005.1"/>
</dbReference>
<dbReference type="InterPro" id="IPR001466">
    <property type="entry name" value="Beta-lactam-related"/>
</dbReference>
<evidence type="ECO:0000313" key="5">
    <source>
        <dbReference type="Proteomes" id="UP000295620"/>
    </source>
</evidence>
<dbReference type="Gene3D" id="3.40.710.10">
    <property type="entry name" value="DD-peptidase/beta-lactamase superfamily"/>
    <property type="match status" value="1"/>
</dbReference>
<dbReference type="PANTHER" id="PTHR46825">
    <property type="entry name" value="D-ALANYL-D-ALANINE-CARBOXYPEPTIDASE/ENDOPEPTIDASE AMPH"/>
    <property type="match status" value="1"/>
</dbReference>
<dbReference type="GO" id="GO:0016020">
    <property type="term" value="C:membrane"/>
    <property type="evidence" value="ECO:0007669"/>
    <property type="project" value="UniProtKB-SubCell"/>
</dbReference>
<comment type="caution">
    <text evidence="4">The sequence shown here is derived from an EMBL/GenBank/DDBJ whole genome shotgun (WGS) entry which is preliminary data.</text>
</comment>
<evidence type="ECO:0000259" key="3">
    <source>
        <dbReference type="Pfam" id="PF00144"/>
    </source>
</evidence>
<accession>A0A4R6SVL4</accession>
<name>A0A4R6SVL4_9SPHI</name>
<evidence type="ECO:0000313" key="4">
    <source>
        <dbReference type="EMBL" id="TDQ08810.1"/>
    </source>
</evidence>
<protein>
    <submittedName>
        <fullName evidence="4">CubicO group peptidase (Beta-lactamase class C family)</fullName>
    </submittedName>
</protein>
<keyword evidence="5" id="KW-1185">Reference proteome</keyword>
<dbReference type="Proteomes" id="UP000295620">
    <property type="component" value="Unassembled WGS sequence"/>
</dbReference>
<keyword evidence="2" id="KW-0472">Membrane</keyword>
<reference evidence="4 5" key="1">
    <citation type="submission" date="2019-03" db="EMBL/GenBank/DDBJ databases">
        <title>Genomic Encyclopedia of Archaeal and Bacterial Type Strains, Phase II (KMG-II): from individual species to whole genera.</title>
        <authorList>
            <person name="Goeker M."/>
        </authorList>
    </citation>
    <scope>NUCLEOTIDE SEQUENCE [LARGE SCALE GENOMIC DNA]</scope>
    <source>
        <strain evidence="4 5">DSM 19035</strain>
    </source>
</reference>